<keyword evidence="1" id="KW-0812">Transmembrane</keyword>
<feature type="transmembrane region" description="Helical" evidence="1">
    <location>
        <begin position="337"/>
        <end position="369"/>
    </location>
</feature>
<comment type="caution">
    <text evidence="2">The sequence shown here is derived from an EMBL/GenBank/DDBJ whole genome shotgun (WGS) entry which is preliminary data.</text>
</comment>
<feature type="transmembrane region" description="Helical" evidence="1">
    <location>
        <begin position="222"/>
        <end position="244"/>
    </location>
</feature>
<feature type="transmembrane region" description="Helical" evidence="1">
    <location>
        <begin position="80"/>
        <end position="97"/>
    </location>
</feature>
<keyword evidence="3" id="KW-1185">Reference proteome</keyword>
<gene>
    <name evidence="2" type="ORF">GCM10023176_09800</name>
</gene>
<dbReference type="InterPro" id="IPR010640">
    <property type="entry name" value="Low_temperature_requirement_A"/>
</dbReference>
<dbReference type="PANTHER" id="PTHR36840">
    <property type="entry name" value="BLL5714 PROTEIN"/>
    <property type="match status" value="1"/>
</dbReference>
<feature type="transmembrane region" description="Helical" evidence="1">
    <location>
        <begin position="265"/>
        <end position="289"/>
    </location>
</feature>
<name>A0ABP8SAQ1_9ACTN</name>
<evidence type="ECO:0000256" key="1">
    <source>
        <dbReference type="SAM" id="Phobius"/>
    </source>
</evidence>
<proteinExistence type="predicted"/>
<dbReference type="Proteomes" id="UP001500307">
    <property type="component" value="Unassembled WGS sequence"/>
</dbReference>
<organism evidence="2 3">
    <name type="scientific">Micromonospora coerulea</name>
    <dbReference type="NCBI Taxonomy" id="47856"/>
    <lineage>
        <taxon>Bacteria</taxon>
        <taxon>Bacillati</taxon>
        <taxon>Actinomycetota</taxon>
        <taxon>Actinomycetes</taxon>
        <taxon>Micromonosporales</taxon>
        <taxon>Micromonosporaceae</taxon>
        <taxon>Micromonospora</taxon>
    </lineage>
</organism>
<feature type="transmembrane region" description="Helical" evidence="1">
    <location>
        <begin position="301"/>
        <end position="325"/>
    </location>
</feature>
<evidence type="ECO:0000313" key="2">
    <source>
        <dbReference type="EMBL" id="GAA4564217.1"/>
    </source>
</evidence>
<dbReference type="Pfam" id="PF06772">
    <property type="entry name" value="LtrA"/>
    <property type="match status" value="1"/>
</dbReference>
<feature type="transmembrane region" description="Helical" evidence="1">
    <location>
        <begin position="103"/>
        <end position="123"/>
    </location>
</feature>
<accession>A0ABP8SAQ1</accession>
<feature type="transmembrane region" description="Helical" evidence="1">
    <location>
        <begin position="130"/>
        <end position="151"/>
    </location>
</feature>
<dbReference type="RefSeq" id="WP_346116510.1">
    <property type="nucleotide sequence ID" value="NZ_BAABGU010000003.1"/>
</dbReference>
<feature type="transmembrane region" description="Helical" evidence="1">
    <location>
        <begin position="20"/>
        <end position="39"/>
    </location>
</feature>
<sequence length="379" mass="40000">MVPVRWRRADTSPAGRVAPVEIFFDVVFVLTLLQLTQILEADLSLAAFGRVALIFAVLWFMYTGYAWLTNQVPPRLPYQKVLLLAGMAGFLLTAVGLPDAVTGTAAFFGLGYLLVACVHFALFAQFDIRFAVLLAPYNLGSALLILAAGFVGSSWAYLLWGLAFLLQTVVPYLLPRWSWVGRAGLFHLNAEHFVERHNLLVIVALGESVVAIGLGLRGAHLTAGTAVAVLLALAVPAAMWWTYFSNTSAASRVLAAAEPGLRTRLAAPVYIFAHVLLLLGIVVTAAGIHDTVAHPGAAVEPATAVALSGGVALFLGGIAVGLRFLSVGSWRNRLTAAVATLATIPVGTAGSAALHLCAVIGVLLAMLAADHRRAARRPA</sequence>
<dbReference type="PANTHER" id="PTHR36840:SF1">
    <property type="entry name" value="BLL5714 PROTEIN"/>
    <property type="match status" value="1"/>
</dbReference>
<reference evidence="3" key="1">
    <citation type="journal article" date="2019" name="Int. J. Syst. Evol. Microbiol.">
        <title>The Global Catalogue of Microorganisms (GCM) 10K type strain sequencing project: providing services to taxonomists for standard genome sequencing and annotation.</title>
        <authorList>
            <consortium name="The Broad Institute Genomics Platform"/>
            <consortium name="The Broad Institute Genome Sequencing Center for Infectious Disease"/>
            <person name="Wu L."/>
            <person name="Ma J."/>
        </authorList>
    </citation>
    <scope>NUCLEOTIDE SEQUENCE [LARGE SCALE GENOMIC DNA]</scope>
    <source>
        <strain evidence="3">JCM 3175</strain>
    </source>
</reference>
<feature type="transmembrane region" description="Helical" evidence="1">
    <location>
        <begin position="198"/>
        <end position="216"/>
    </location>
</feature>
<evidence type="ECO:0000313" key="3">
    <source>
        <dbReference type="Proteomes" id="UP001500307"/>
    </source>
</evidence>
<keyword evidence="1" id="KW-1133">Transmembrane helix</keyword>
<keyword evidence="1" id="KW-0472">Membrane</keyword>
<protein>
    <submittedName>
        <fullName evidence="2">Low temperature requirement protein A</fullName>
    </submittedName>
</protein>
<dbReference type="EMBL" id="BAABGU010000003">
    <property type="protein sequence ID" value="GAA4564217.1"/>
    <property type="molecule type" value="Genomic_DNA"/>
</dbReference>
<feature type="transmembrane region" description="Helical" evidence="1">
    <location>
        <begin position="45"/>
        <end position="68"/>
    </location>
</feature>
<feature type="transmembrane region" description="Helical" evidence="1">
    <location>
        <begin position="157"/>
        <end position="177"/>
    </location>
</feature>